<reference evidence="2" key="2">
    <citation type="submission" date="2023-06" db="EMBL/GenBank/DDBJ databases">
        <authorList>
            <person name="Ma L."/>
            <person name="Liu K.-W."/>
            <person name="Li Z."/>
            <person name="Hsiao Y.-Y."/>
            <person name="Qi Y."/>
            <person name="Fu T."/>
            <person name="Tang G."/>
            <person name="Zhang D."/>
            <person name="Sun W.-H."/>
            <person name="Liu D.-K."/>
            <person name="Li Y."/>
            <person name="Chen G.-Z."/>
            <person name="Liu X.-D."/>
            <person name="Liao X.-Y."/>
            <person name="Jiang Y.-T."/>
            <person name="Yu X."/>
            <person name="Hao Y."/>
            <person name="Huang J."/>
            <person name="Zhao X.-W."/>
            <person name="Ke S."/>
            <person name="Chen Y.-Y."/>
            <person name="Wu W.-L."/>
            <person name="Hsu J.-L."/>
            <person name="Lin Y.-F."/>
            <person name="Huang M.-D."/>
            <person name="Li C.-Y."/>
            <person name="Huang L."/>
            <person name="Wang Z.-W."/>
            <person name="Zhao X."/>
            <person name="Zhong W.-Y."/>
            <person name="Peng D.-H."/>
            <person name="Ahmad S."/>
            <person name="Lan S."/>
            <person name="Zhang J.-S."/>
            <person name="Tsai W.-C."/>
            <person name="Van De Peer Y."/>
            <person name="Liu Z.-J."/>
        </authorList>
    </citation>
    <scope>NUCLEOTIDE SEQUENCE</scope>
    <source>
        <strain evidence="2">CP</strain>
        <tissue evidence="2">Leaves</tissue>
    </source>
</reference>
<keyword evidence="3" id="KW-1185">Reference proteome</keyword>
<evidence type="ECO:0000256" key="1">
    <source>
        <dbReference type="SAM" id="MobiDB-lite"/>
    </source>
</evidence>
<evidence type="ECO:0000313" key="2">
    <source>
        <dbReference type="EMBL" id="KAK1293657.1"/>
    </source>
</evidence>
<feature type="region of interest" description="Disordered" evidence="1">
    <location>
        <begin position="1"/>
        <end position="49"/>
    </location>
</feature>
<accession>A0AAV9CYJ1</accession>
<dbReference type="Proteomes" id="UP001180020">
    <property type="component" value="Unassembled WGS sequence"/>
</dbReference>
<proteinExistence type="predicted"/>
<protein>
    <submittedName>
        <fullName evidence="2">Uncharacterized protein</fullName>
    </submittedName>
</protein>
<name>A0AAV9CYJ1_ACOCL</name>
<feature type="compositionally biased region" description="Basic and acidic residues" evidence="1">
    <location>
        <begin position="40"/>
        <end position="49"/>
    </location>
</feature>
<sequence length="91" mass="10440">MKEVCSNPSPPPFFTLGEDDGEEEAQERVQKGSRRRGNMKVKEGQEEEVTKVGLCISKKKRSNEEKKKRVRRERICVFELGIPLLLPPKIS</sequence>
<dbReference type="EMBL" id="JAUJYO010000017">
    <property type="protein sequence ID" value="KAK1293657.1"/>
    <property type="molecule type" value="Genomic_DNA"/>
</dbReference>
<gene>
    <name evidence="2" type="ORF">QJS10_CPB17g00078</name>
</gene>
<reference evidence="2" key="1">
    <citation type="journal article" date="2023" name="Nat. Commun.">
        <title>Diploid and tetraploid genomes of Acorus and the evolution of monocots.</title>
        <authorList>
            <person name="Ma L."/>
            <person name="Liu K.W."/>
            <person name="Li Z."/>
            <person name="Hsiao Y.Y."/>
            <person name="Qi Y."/>
            <person name="Fu T."/>
            <person name="Tang G.D."/>
            <person name="Zhang D."/>
            <person name="Sun W.H."/>
            <person name="Liu D.K."/>
            <person name="Li Y."/>
            <person name="Chen G.Z."/>
            <person name="Liu X.D."/>
            <person name="Liao X.Y."/>
            <person name="Jiang Y.T."/>
            <person name="Yu X."/>
            <person name="Hao Y."/>
            <person name="Huang J."/>
            <person name="Zhao X.W."/>
            <person name="Ke S."/>
            <person name="Chen Y.Y."/>
            <person name="Wu W.L."/>
            <person name="Hsu J.L."/>
            <person name="Lin Y.F."/>
            <person name="Huang M.D."/>
            <person name="Li C.Y."/>
            <person name="Huang L."/>
            <person name="Wang Z.W."/>
            <person name="Zhao X."/>
            <person name="Zhong W.Y."/>
            <person name="Peng D.H."/>
            <person name="Ahmad S."/>
            <person name="Lan S."/>
            <person name="Zhang J.S."/>
            <person name="Tsai W.C."/>
            <person name="Van de Peer Y."/>
            <person name="Liu Z.J."/>
        </authorList>
    </citation>
    <scope>NUCLEOTIDE SEQUENCE</scope>
    <source>
        <strain evidence="2">CP</strain>
    </source>
</reference>
<dbReference type="AlphaFoldDB" id="A0AAV9CYJ1"/>
<evidence type="ECO:0000313" key="3">
    <source>
        <dbReference type="Proteomes" id="UP001180020"/>
    </source>
</evidence>
<comment type="caution">
    <text evidence="2">The sequence shown here is derived from an EMBL/GenBank/DDBJ whole genome shotgun (WGS) entry which is preliminary data.</text>
</comment>
<organism evidence="2 3">
    <name type="scientific">Acorus calamus</name>
    <name type="common">Sweet flag</name>
    <dbReference type="NCBI Taxonomy" id="4465"/>
    <lineage>
        <taxon>Eukaryota</taxon>
        <taxon>Viridiplantae</taxon>
        <taxon>Streptophyta</taxon>
        <taxon>Embryophyta</taxon>
        <taxon>Tracheophyta</taxon>
        <taxon>Spermatophyta</taxon>
        <taxon>Magnoliopsida</taxon>
        <taxon>Liliopsida</taxon>
        <taxon>Acoraceae</taxon>
        <taxon>Acorus</taxon>
    </lineage>
</organism>